<dbReference type="PANTHER" id="PTHR21650">
    <property type="entry name" value="MEMBRALIN/KINETOCHORE PROTEIN NUF2"/>
    <property type="match status" value="1"/>
</dbReference>
<name>A0A210PNX6_MIZYE</name>
<keyword evidence="4" id="KW-1185">Reference proteome</keyword>
<feature type="region of interest" description="Disordered" evidence="1">
    <location>
        <begin position="1"/>
        <end position="29"/>
    </location>
</feature>
<dbReference type="EMBL" id="NEDP02005572">
    <property type="protein sequence ID" value="OWF38177.1"/>
    <property type="molecule type" value="Genomic_DNA"/>
</dbReference>
<organism evidence="3 4">
    <name type="scientific">Mizuhopecten yessoensis</name>
    <name type="common">Japanese scallop</name>
    <name type="synonym">Patinopecten yessoensis</name>
    <dbReference type="NCBI Taxonomy" id="6573"/>
    <lineage>
        <taxon>Eukaryota</taxon>
        <taxon>Metazoa</taxon>
        <taxon>Spiralia</taxon>
        <taxon>Lophotrochozoa</taxon>
        <taxon>Mollusca</taxon>
        <taxon>Bivalvia</taxon>
        <taxon>Autobranchia</taxon>
        <taxon>Pteriomorphia</taxon>
        <taxon>Pectinida</taxon>
        <taxon>Pectinoidea</taxon>
        <taxon>Pectinidae</taxon>
        <taxon>Mizuhopecten</taxon>
    </lineage>
</organism>
<feature type="compositionally biased region" description="Basic and acidic residues" evidence="1">
    <location>
        <begin position="635"/>
        <end position="644"/>
    </location>
</feature>
<dbReference type="Proteomes" id="UP000242188">
    <property type="component" value="Unassembled WGS sequence"/>
</dbReference>
<dbReference type="GO" id="GO:1904294">
    <property type="term" value="P:positive regulation of ERAD pathway"/>
    <property type="evidence" value="ECO:0007669"/>
    <property type="project" value="TreeGrafter"/>
</dbReference>
<feature type="compositionally biased region" description="Polar residues" evidence="1">
    <location>
        <begin position="645"/>
        <end position="665"/>
    </location>
</feature>
<feature type="compositionally biased region" description="Acidic residues" evidence="1">
    <location>
        <begin position="204"/>
        <end position="217"/>
    </location>
</feature>
<sequence length="740" mass="82547">MNNPDLENNNNNDGRRNNNQGRGGPQNPLVNVRDRLFHALFYRIALTYARTFPKPVRRILEFAVLLKALCVLAILAYIHIVFARTPINCLSSIQKTWPRHGILRVEIVQNASENYSLINSYEKEYSDFSVHVFNDHAQEEQETEDGETAETVTEDIYPSNGHYTNSSIIEGGNETIVEIIDTGEVNKESVPMEDPGGDVKGETEAESPDVEVEEPDENVTKISQNSNSVSDTGYETFTESYPLSEIEMLAKVVWPEEKYIVEYALEYGFLRLSPKTRQRLNITVMLVTLDPIKDECFGDSISRFLLDEFLGYDDILMSSIKQLAEHEDNKGYLRNVVTGEHYRFVSMWMARSSYLAAAFIMLVFTLSVSTLLRYSHHQIFIFIVDLLQMLEMNVTVAFPAAPLLTVILALVGMEAIMSEFFNDTTTAFYIILIVWIADQYDAICCHTDISKRHWLRFFYLYHFAFYAYHYRFNGQYSGLALFTSWLFIQHSMIYFFHHYELPAILQQARIQQIVNQNQQQTNTNPDPGAAPNVEQTGEPVTPNGQVPGANDDAHQPSPLSSETNSTPGSMYQSTNQTSEQEISNSLSDMSAEQSPSASSQLETGNNSNNSDDTGQVYASSNSENNDNMVNIGNDINHRPLDRKSPSTLLGETSGASSSVPTQDTGSHIPDSKAGAASHSVSPTSKGDNPPSFQQQCDNAKSGLPSSNLEHTQVGSEILNTNNSCNSLQTQDSAVEGGATG</sequence>
<keyword evidence="2" id="KW-1133">Transmembrane helix</keyword>
<dbReference type="OrthoDB" id="6779347at2759"/>
<evidence type="ECO:0000313" key="3">
    <source>
        <dbReference type="EMBL" id="OWF38177.1"/>
    </source>
</evidence>
<feature type="transmembrane region" description="Helical" evidence="2">
    <location>
        <begin position="454"/>
        <end position="470"/>
    </location>
</feature>
<dbReference type="STRING" id="6573.A0A210PNX6"/>
<feature type="transmembrane region" description="Helical" evidence="2">
    <location>
        <begin position="425"/>
        <end position="442"/>
    </location>
</feature>
<dbReference type="InterPro" id="IPR019144">
    <property type="entry name" value="Membralin"/>
</dbReference>
<evidence type="ECO:0000256" key="2">
    <source>
        <dbReference type="SAM" id="Phobius"/>
    </source>
</evidence>
<dbReference type="Pfam" id="PF09746">
    <property type="entry name" value="Membralin"/>
    <property type="match status" value="1"/>
</dbReference>
<protein>
    <submittedName>
        <fullName evidence="3">Membralin</fullName>
    </submittedName>
</protein>
<dbReference type="AlphaFoldDB" id="A0A210PNX6"/>
<evidence type="ECO:0000256" key="1">
    <source>
        <dbReference type="SAM" id="MobiDB-lite"/>
    </source>
</evidence>
<dbReference type="PANTHER" id="PTHR21650:SF4">
    <property type="entry name" value="MEMBRALIN"/>
    <property type="match status" value="1"/>
</dbReference>
<dbReference type="GO" id="GO:0005783">
    <property type="term" value="C:endoplasmic reticulum"/>
    <property type="evidence" value="ECO:0007669"/>
    <property type="project" value="TreeGrafter"/>
</dbReference>
<evidence type="ECO:0000313" key="4">
    <source>
        <dbReference type="Proteomes" id="UP000242188"/>
    </source>
</evidence>
<dbReference type="GO" id="GO:0034976">
    <property type="term" value="P:response to endoplasmic reticulum stress"/>
    <property type="evidence" value="ECO:0007669"/>
    <property type="project" value="TreeGrafter"/>
</dbReference>
<feature type="transmembrane region" description="Helical" evidence="2">
    <location>
        <begin position="476"/>
        <end position="496"/>
    </location>
</feature>
<feature type="compositionally biased region" description="Polar residues" evidence="1">
    <location>
        <begin position="557"/>
        <end position="630"/>
    </location>
</feature>
<keyword evidence="2" id="KW-0812">Transmembrane</keyword>
<feature type="compositionally biased region" description="Polar residues" evidence="1">
    <location>
        <begin position="220"/>
        <end position="233"/>
    </location>
</feature>
<feature type="region of interest" description="Disordered" evidence="1">
    <location>
        <begin position="517"/>
        <end position="740"/>
    </location>
</feature>
<feature type="transmembrane region" description="Helical" evidence="2">
    <location>
        <begin position="354"/>
        <end position="374"/>
    </location>
</feature>
<feature type="region of interest" description="Disordered" evidence="1">
    <location>
        <begin position="187"/>
        <end position="233"/>
    </location>
</feature>
<comment type="caution">
    <text evidence="3">The sequence shown here is derived from an EMBL/GenBank/DDBJ whole genome shotgun (WGS) entry which is preliminary data.</text>
</comment>
<feature type="compositionally biased region" description="Polar residues" evidence="1">
    <location>
        <begin position="678"/>
        <end position="732"/>
    </location>
</feature>
<reference evidence="3 4" key="1">
    <citation type="journal article" date="2017" name="Nat. Ecol. Evol.">
        <title>Scallop genome provides insights into evolution of bilaterian karyotype and development.</title>
        <authorList>
            <person name="Wang S."/>
            <person name="Zhang J."/>
            <person name="Jiao W."/>
            <person name="Li J."/>
            <person name="Xun X."/>
            <person name="Sun Y."/>
            <person name="Guo X."/>
            <person name="Huan P."/>
            <person name="Dong B."/>
            <person name="Zhang L."/>
            <person name="Hu X."/>
            <person name="Sun X."/>
            <person name="Wang J."/>
            <person name="Zhao C."/>
            <person name="Wang Y."/>
            <person name="Wang D."/>
            <person name="Huang X."/>
            <person name="Wang R."/>
            <person name="Lv J."/>
            <person name="Li Y."/>
            <person name="Zhang Z."/>
            <person name="Liu B."/>
            <person name="Lu W."/>
            <person name="Hui Y."/>
            <person name="Liang J."/>
            <person name="Zhou Z."/>
            <person name="Hou R."/>
            <person name="Li X."/>
            <person name="Liu Y."/>
            <person name="Li H."/>
            <person name="Ning X."/>
            <person name="Lin Y."/>
            <person name="Zhao L."/>
            <person name="Xing Q."/>
            <person name="Dou J."/>
            <person name="Li Y."/>
            <person name="Mao J."/>
            <person name="Guo H."/>
            <person name="Dou H."/>
            <person name="Li T."/>
            <person name="Mu C."/>
            <person name="Jiang W."/>
            <person name="Fu Q."/>
            <person name="Fu X."/>
            <person name="Miao Y."/>
            <person name="Liu J."/>
            <person name="Yu Q."/>
            <person name="Li R."/>
            <person name="Liao H."/>
            <person name="Li X."/>
            <person name="Kong Y."/>
            <person name="Jiang Z."/>
            <person name="Chourrout D."/>
            <person name="Li R."/>
            <person name="Bao Z."/>
        </authorList>
    </citation>
    <scope>NUCLEOTIDE SEQUENCE [LARGE SCALE GENOMIC DNA]</scope>
    <source>
        <strain evidence="3 4">PY_sf001</strain>
    </source>
</reference>
<keyword evidence="2" id="KW-0472">Membrane</keyword>
<gene>
    <name evidence="3" type="ORF">KP79_PYT08799</name>
</gene>
<accession>A0A210PNX6</accession>
<feature type="transmembrane region" description="Helical" evidence="2">
    <location>
        <begin position="59"/>
        <end position="82"/>
    </location>
</feature>
<feature type="transmembrane region" description="Helical" evidence="2">
    <location>
        <begin position="394"/>
        <end position="413"/>
    </location>
</feature>
<proteinExistence type="predicted"/>